<proteinExistence type="predicted"/>
<dbReference type="RefSeq" id="WP_259314656.1">
    <property type="nucleotide sequence ID" value="NZ_CP087164.1"/>
</dbReference>
<evidence type="ECO:0008006" key="4">
    <source>
        <dbReference type="Google" id="ProtNLM"/>
    </source>
</evidence>
<accession>A0A9E6XV58</accession>
<keyword evidence="3" id="KW-1185">Reference proteome</keyword>
<dbReference type="EMBL" id="CP087164">
    <property type="protein sequence ID" value="UGS34991.1"/>
    <property type="molecule type" value="Genomic_DNA"/>
</dbReference>
<dbReference type="KEGG" id="sbae:DSM104329_01375"/>
<feature type="chain" id="PRO_5038455755" description="Right-handed parallel beta-helix repeat-containing protein" evidence="1">
    <location>
        <begin position="19"/>
        <end position="391"/>
    </location>
</feature>
<dbReference type="Gene3D" id="2.160.20.10">
    <property type="entry name" value="Single-stranded right-handed beta-helix, Pectin lyase-like"/>
    <property type="match status" value="1"/>
</dbReference>
<keyword evidence="1" id="KW-0732">Signal</keyword>
<evidence type="ECO:0000313" key="2">
    <source>
        <dbReference type="EMBL" id="UGS34991.1"/>
    </source>
</evidence>
<organism evidence="2 3">
    <name type="scientific">Capillimicrobium parvum</name>
    <dbReference type="NCBI Taxonomy" id="2884022"/>
    <lineage>
        <taxon>Bacteria</taxon>
        <taxon>Bacillati</taxon>
        <taxon>Actinomycetota</taxon>
        <taxon>Thermoleophilia</taxon>
        <taxon>Solirubrobacterales</taxon>
        <taxon>Capillimicrobiaceae</taxon>
        <taxon>Capillimicrobium</taxon>
    </lineage>
</organism>
<evidence type="ECO:0000313" key="3">
    <source>
        <dbReference type="Proteomes" id="UP001162834"/>
    </source>
</evidence>
<dbReference type="InterPro" id="IPR012334">
    <property type="entry name" value="Pectin_lyas_fold"/>
</dbReference>
<dbReference type="AlphaFoldDB" id="A0A9E6XV58"/>
<dbReference type="SUPFAM" id="SSF51126">
    <property type="entry name" value="Pectin lyase-like"/>
    <property type="match status" value="1"/>
</dbReference>
<gene>
    <name evidence="2" type="ORF">DSM104329_01375</name>
</gene>
<evidence type="ECO:0000256" key="1">
    <source>
        <dbReference type="SAM" id="SignalP"/>
    </source>
</evidence>
<feature type="signal peptide" evidence="1">
    <location>
        <begin position="1"/>
        <end position="18"/>
    </location>
</feature>
<protein>
    <recommendedName>
        <fullName evidence="4">Right-handed parallel beta-helix repeat-containing protein</fullName>
    </recommendedName>
</protein>
<dbReference type="InterPro" id="IPR011050">
    <property type="entry name" value="Pectin_lyase_fold/virulence"/>
</dbReference>
<sequence>MALTICAGLVAVTNTACASGPAGHLPGRSVAAIAGVEPARATGYRVPRGALRVSTSSELRGALRRHDRQDIVLASGVYGGRRPFLDPHAHRLYAAHPGRAILRAGLSLGGNTGRGGAVVRGLVVDVADRSRTVDGAAIAVWGVGRDTQILDTRVEGHGTLPAGISARRPEGLVIRRVRASGFTDYGVLADANEPTSSTPADRFTITDLDVRHVARVPRGSSNGRAEACLWIGNPGDVARVRVRDCGWSGVWTGTATDGAHLSDVDVDDAPTGVYIEHFTTNSLFEGLRIGAGVRVGVLAEWDDPAWGGRPASVDNTIRASRIHSRLVGVYLDDGTTRTVVADSSFAGQSWAAIGDFRGQDNRETGNDFAAIDAGARQVRHDHLGTARDGGP</sequence>
<reference evidence="2" key="1">
    <citation type="journal article" date="2022" name="Int. J. Syst. Evol. Microbiol.">
        <title>Pseudomonas aegrilactucae sp. nov. and Pseudomonas morbosilactucae sp. nov., pathogens causing bacterial rot of lettuce in Japan.</title>
        <authorList>
            <person name="Sawada H."/>
            <person name="Fujikawa T."/>
            <person name="Satou M."/>
        </authorList>
    </citation>
    <scope>NUCLEOTIDE SEQUENCE</scope>
    <source>
        <strain evidence="2">0166_1</strain>
    </source>
</reference>
<dbReference type="Proteomes" id="UP001162834">
    <property type="component" value="Chromosome"/>
</dbReference>
<dbReference type="InterPro" id="IPR006626">
    <property type="entry name" value="PbH1"/>
</dbReference>
<dbReference type="SMART" id="SM00710">
    <property type="entry name" value="PbH1"/>
    <property type="match status" value="6"/>
</dbReference>
<name>A0A9E6XV58_9ACTN</name>